<evidence type="ECO:0000259" key="5">
    <source>
        <dbReference type="PROSITE" id="PS01124"/>
    </source>
</evidence>
<dbReference type="Gene3D" id="3.30.450.20">
    <property type="entry name" value="PAS domain"/>
    <property type="match status" value="1"/>
</dbReference>
<keyword evidence="4" id="KW-0812">Transmembrane</keyword>
<dbReference type="EMBL" id="JBHSMI010000025">
    <property type="protein sequence ID" value="MFC5404084.1"/>
    <property type="molecule type" value="Genomic_DNA"/>
</dbReference>
<organism evidence="6 7">
    <name type="scientific">Cohnella soli</name>
    <dbReference type="NCBI Taxonomy" id="425005"/>
    <lineage>
        <taxon>Bacteria</taxon>
        <taxon>Bacillati</taxon>
        <taxon>Bacillota</taxon>
        <taxon>Bacilli</taxon>
        <taxon>Bacillales</taxon>
        <taxon>Paenibacillaceae</taxon>
        <taxon>Cohnella</taxon>
    </lineage>
</organism>
<evidence type="ECO:0000256" key="4">
    <source>
        <dbReference type="SAM" id="Phobius"/>
    </source>
</evidence>
<accession>A0ABW0HSJ0</accession>
<keyword evidence="2" id="KW-0238">DNA-binding</keyword>
<evidence type="ECO:0000256" key="1">
    <source>
        <dbReference type="ARBA" id="ARBA00023015"/>
    </source>
</evidence>
<keyword evidence="1" id="KW-0805">Transcription regulation</keyword>
<sequence>MGIPNKWRLSSLYTKLLLTFTITVTLLIIGLSTLLYRNYSQSSIDNVTRTNTALLHQISYSANYMDNTAQKFISTVIAEPRVTNLFFYPDKDMILLDNAFKYLNLLVTTNDYIFSAYTISFPLDRIVSTENGAFYSVGDFYDSQAVDFVRNWDESNPVSMPVARTIPSVSATSGLADVYTYVVPYQPRSGEQLQTALVVNIKAEVLRALIASLNTQASDFGSDIFVMDEKGVVVNHPTEGMIGQNLETEAYVRKILSSDQAAGNFKTNIDSQSFNVTYVSSNKLKWKFVSLTSYGTFMSPVNAVKSSTMLISVAVLLLGLIFSFMMSKSLYSPVRRLVDSVRLKGDELDKKQREHRQALKGNWLREMILGSKEIGQKEFLAQKTELGIRAELTGSIQMILFRIDNYKSFTESYKQGDRRLLKFAIANIIEDLVSVRFKGDVIDMDADRLILLLDVDDSDENETTLKALVHDIQRAVNEYLRLSVSAAIGKLTDSRLGLGEVYSDMLALSMYRLFAGKGSVLTPSFLLTIDSNPLPIPESKTKLLLDSLKLGHLEKAKGYYDEMMDGLIGSSYETALSSIMHLMFKIRGAFPSIAANGNTRVGELFQAFFVGIDSIESMEEIRRMFEAIFEEIVATADTNKQNKRHMIVSRIKELIEEQYRDPNLNLSLLAEEFQMSHVYLGRMFKEATGRSVVEHITEVRMGHVKRLLEETSLSTKEIVEQCGWEDSNYFYILFKKHFGIPLSQYRLTKKFDDEKS</sequence>
<evidence type="ECO:0000313" key="6">
    <source>
        <dbReference type="EMBL" id="MFC5404084.1"/>
    </source>
</evidence>
<dbReference type="Proteomes" id="UP001596113">
    <property type="component" value="Unassembled WGS sequence"/>
</dbReference>
<comment type="caution">
    <text evidence="6">The sequence shown here is derived from an EMBL/GenBank/DDBJ whole genome shotgun (WGS) entry which is preliminary data.</text>
</comment>
<dbReference type="Gene3D" id="1.10.10.60">
    <property type="entry name" value="Homeodomain-like"/>
    <property type="match status" value="2"/>
</dbReference>
<dbReference type="SUPFAM" id="SSF46689">
    <property type="entry name" value="Homeodomain-like"/>
    <property type="match status" value="1"/>
</dbReference>
<keyword evidence="4" id="KW-0472">Membrane</keyword>
<dbReference type="PANTHER" id="PTHR43280:SF2">
    <property type="entry name" value="HTH-TYPE TRANSCRIPTIONAL REGULATOR EXSA"/>
    <property type="match status" value="1"/>
</dbReference>
<dbReference type="PANTHER" id="PTHR43280">
    <property type="entry name" value="ARAC-FAMILY TRANSCRIPTIONAL REGULATOR"/>
    <property type="match status" value="1"/>
</dbReference>
<evidence type="ECO:0000256" key="2">
    <source>
        <dbReference type="ARBA" id="ARBA00023125"/>
    </source>
</evidence>
<dbReference type="PROSITE" id="PS01124">
    <property type="entry name" value="HTH_ARAC_FAMILY_2"/>
    <property type="match status" value="1"/>
</dbReference>
<dbReference type="RefSeq" id="WP_378134045.1">
    <property type="nucleotide sequence ID" value="NZ_JBHSMI010000025.1"/>
</dbReference>
<evidence type="ECO:0000313" key="7">
    <source>
        <dbReference type="Proteomes" id="UP001596113"/>
    </source>
</evidence>
<feature type="domain" description="HTH araC/xylS-type" evidence="5">
    <location>
        <begin position="649"/>
        <end position="748"/>
    </location>
</feature>
<keyword evidence="4" id="KW-1133">Transmembrane helix</keyword>
<dbReference type="SMART" id="SM00342">
    <property type="entry name" value="HTH_ARAC"/>
    <property type="match status" value="1"/>
</dbReference>
<evidence type="ECO:0000256" key="3">
    <source>
        <dbReference type="ARBA" id="ARBA00023163"/>
    </source>
</evidence>
<dbReference type="Pfam" id="PF12833">
    <property type="entry name" value="HTH_18"/>
    <property type="match status" value="1"/>
</dbReference>
<dbReference type="InterPro" id="IPR009057">
    <property type="entry name" value="Homeodomain-like_sf"/>
</dbReference>
<dbReference type="InterPro" id="IPR018060">
    <property type="entry name" value="HTH_AraC"/>
</dbReference>
<proteinExistence type="predicted"/>
<keyword evidence="3" id="KW-0804">Transcription</keyword>
<feature type="transmembrane region" description="Helical" evidence="4">
    <location>
        <begin position="12"/>
        <end position="36"/>
    </location>
</feature>
<keyword evidence="7" id="KW-1185">Reference proteome</keyword>
<protein>
    <submittedName>
        <fullName evidence="6">Helix-turn-helix domain-containing protein</fullName>
    </submittedName>
</protein>
<name>A0ABW0HSJ0_9BACL</name>
<gene>
    <name evidence="6" type="ORF">ACFPOF_15175</name>
</gene>
<reference evidence="7" key="1">
    <citation type="journal article" date="2019" name="Int. J. Syst. Evol. Microbiol.">
        <title>The Global Catalogue of Microorganisms (GCM) 10K type strain sequencing project: providing services to taxonomists for standard genome sequencing and annotation.</title>
        <authorList>
            <consortium name="The Broad Institute Genomics Platform"/>
            <consortium name="The Broad Institute Genome Sequencing Center for Infectious Disease"/>
            <person name="Wu L."/>
            <person name="Ma J."/>
        </authorList>
    </citation>
    <scope>NUCLEOTIDE SEQUENCE [LARGE SCALE GENOMIC DNA]</scope>
    <source>
        <strain evidence="7">CGMCC 1.18575</strain>
    </source>
</reference>